<comment type="caution">
    <text evidence="2">The sequence shown here is derived from an EMBL/GenBank/DDBJ whole genome shotgun (WGS) entry which is preliminary data.</text>
</comment>
<proteinExistence type="predicted"/>
<reference evidence="3" key="1">
    <citation type="submission" date="2024-07" db="EMBL/GenBank/DDBJ databases">
        <title>Two chromosome-level genome assemblies of Korean endemic species Abeliophyllum distichum and Forsythia ovata (Oleaceae).</title>
        <authorList>
            <person name="Jang H."/>
        </authorList>
    </citation>
    <scope>NUCLEOTIDE SEQUENCE [LARGE SCALE GENOMIC DNA]</scope>
</reference>
<dbReference type="AlphaFoldDB" id="A0ABD1UYW5"/>
<dbReference type="Pfam" id="PF04032">
    <property type="entry name" value="Rpr2"/>
    <property type="match status" value="1"/>
</dbReference>
<protein>
    <submittedName>
        <fullName evidence="2">RNAse P</fullName>
    </submittedName>
</protein>
<evidence type="ECO:0000313" key="3">
    <source>
        <dbReference type="Proteomes" id="UP001604277"/>
    </source>
</evidence>
<dbReference type="InterPro" id="IPR007175">
    <property type="entry name" value="Rpr2/Snm1/Rpp21"/>
</dbReference>
<dbReference type="PANTHER" id="PTHR36072:SF2">
    <property type="entry name" value="OS01G0531000 PROTEIN"/>
    <property type="match status" value="1"/>
</dbReference>
<accession>A0ABD1UYW5</accession>
<keyword evidence="3" id="KW-1185">Reference proteome</keyword>
<feature type="compositionally biased region" description="Polar residues" evidence="1">
    <location>
        <begin position="304"/>
        <end position="321"/>
    </location>
</feature>
<feature type="compositionally biased region" description="Basic residues" evidence="1">
    <location>
        <begin position="290"/>
        <end position="299"/>
    </location>
</feature>
<sequence length="357" mass="39351">MRVECLSSELTELAVNHTPSDCIVRPAIGRARSVRPTTAKSLRPNNRVQVKEDKPFVQLAAYDPLLLRYTGAYKTRLNAAFGSQPQISMTVREESTGKKQGNLNAKTMSKLDHLKNLAIWASGTAAIPSLGAFFGERLAASNEALSIHADPSLFLCERCESILQPGQNCTVRIEKNNAKMRCRRKKMKISTKNNVVYRCHFCSHKNLLRGTSKAYMKEICTPKTKPPSKSDPAKSDVQKCTILPKVASTNIEANEVNTVGLPIATAVEGPSTSSPATPLPRTGISLLESKRRKRSRSCIKKVSQTESSPGDANAENTFSASNKRKRKSWTSLKDIAESSKNDDTYRKLTNLTIPIFI</sequence>
<dbReference type="PANTHER" id="PTHR36072">
    <property type="entry name" value="OS01G0541600 PROTEIN"/>
    <property type="match status" value="1"/>
</dbReference>
<feature type="region of interest" description="Disordered" evidence="1">
    <location>
        <begin position="268"/>
        <end position="326"/>
    </location>
</feature>
<name>A0ABD1UYW5_9LAMI</name>
<dbReference type="EMBL" id="JBFOLJ010000006">
    <property type="protein sequence ID" value="KAL2529593.1"/>
    <property type="molecule type" value="Genomic_DNA"/>
</dbReference>
<evidence type="ECO:0000256" key="1">
    <source>
        <dbReference type="SAM" id="MobiDB-lite"/>
    </source>
</evidence>
<dbReference type="Proteomes" id="UP001604277">
    <property type="component" value="Unassembled WGS sequence"/>
</dbReference>
<organism evidence="2 3">
    <name type="scientific">Forsythia ovata</name>
    <dbReference type="NCBI Taxonomy" id="205694"/>
    <lineage>
        <taxon>Eukaryota</taxon>
        <taxon>Viridiplantae</taxon>
        <taxon>Streptophyta</taxon>
        <taxon>Embryophyta</taxon>
        <taxon>Tracheophyta</taxon>
        <taxon>Spermatophyta</taxon>
        <taxon>Magnoliopsida</taxon>
        <taxon>eudicotyledons</taxon>
        <taxon>Gunneridae</taxon>
        <taxon>Pentapetalae</taxon>
        <taxon>asterids</taxon>
        <taxon>lamiids</taxon>
        <taxon>Lamiales</taxon>
        <taxon>Oleaceae</taxon>
        <taxon>Forsythieae</taxon>
        <taxon>Forsythia</taxon>
    </lineage>
</organism>
<gene>
    <name evidence="2" type="ORF">Fot_22194</name>
</gene>
<dbReference type="Gene3D" id="6.20.50.20">
    <property type="match status" value="1"/>
</dbReference>
<evidence type="ECO:0000313" key="2">
    <source>
        <dbReference type="EMBL" id="KAL2529593.1"/>
    </source>
</evidence>